<comment type="caution">
    <text evidence="1">The sequence shown here is derived from an EMBL/GenBank/DDBJ whole genome shotgun (WGS) entry which is preliminary data.</text>
</comment>
<evidence type="ECO:0000313" key="1">
    <source>
        <dbReference type="EMBL" id="PIM99045.1"/>
    </source>
</evidence>
<dbReference type="Proteomes" id="UP000231279">
    <property type="component" value="Unassembled WGS sequence"/>
</dbReference>
<dbReference type="AlphaFoldDB" id="A0A2G9G142"/>
<dbReference type="STRING" id="429701.A0A2G9G142"/>
<proteinExistence type="predicted"/>
<dbReference type="InterPro" id="IPR021109">
    <property type="entry name" value="Peptidase_aspartic_dom_sf"/>
</dbReference>
<dbReference type="EMBL" id="NKXS01007858">
    <property type="protein sequence ID" value="PIM99045.1"/>
    <property type="molecule type" value="Genomic_DNA"/>
</dbReference>
<evidence type="ECO:0000313" key="2">
    <source>
        <dbReference type="Proteomes" id="UP000231279"/>
    </source>
</evidence>
<reference evidence="2" key="1">
    <citation type="journal article" date="2018" name="Gigascience">
        <title>Genome assembly of the Pink Ipe (Handroanthus impetiginosus, Bignoniaceae), a highly valued, ecologically keystone Neotropical timber forest tree.</title>
        <authorList>
            <person name="Silva-Junior O.B."/>
            <person name="Grattapaglia D."/>
            <person name="Novaes E."/>
            <person name="Collevatti R.G."/>
        </authorList>
    </citation>
    <scope>NUCLEOTIDE SEQUENCE [LARGE SCALE GENOMIC DNA]</scope>
    <source>
        <strain evidence="2">cv. UFG-1</strain>
    </source>
</reference>
<accession>A0A2G9G142</accession>
<organism evidence="1 2">
    <name type="scientific">Handroanthus impetiginosus</name>
    <dbReference type="NCBI Taxonomy" id="429701"/>
    <lineage>
        <taxon>Eukaryota</taxon>
        <taxon>Viridiplantae</taxon>
        <taxon>Streptophyta</taxon>
        <taxon>Embryophyta</taxon>
        <taxon>Tracheophyta</taxon>
        <taxon>Spermatophyta</taxon>
        <taxon>Magnoliopsida</taxon>
        <taxon>eudicotyledons</taxon>
        <taxon>Gunneridae</taxon>
        <taxon>Pentapetalae</taxon>
        <taxon>asterids</taxon>
        <taxon>lamiids</taxon>
        <taxon>Lamiales</taxon>
        <taxon>Bignoniaceae</taxon>
        <taxon>Crescentiina</taxon>
        <taxon>Tabebuia alliance</taxon>
        <taxon>Handroanthus</taxon>
    </lineage>
</organism>
<name>A0A2G9G142_9LAMI</name>
<keyword evidence="2" id="KW-1185">Reference proteome</keyword>
<sequence length="340" mass="37818">MDRFIPLKVPRFQVLMEIGASNLLKRPFRASQGPTKPKSDKFCQFHNDYGHDTDECAHLKNEIEKLIKKGYLREFIANLRSAPRSGSGNVVVGQTSALPPALPRKETISDSQVHQRKGIIHMISGGPTAEDSNRSKRAHARRGMAKIPRLEVNAIEPGSAAPIIQFSSADLEGVDCPHQDALVITVIVVTYDVARVFIDCGSSVDILFMKAFQQMDLGLVKIEPVQTTLVKFAGESVRPLEQTMLPLTLGKGADAKTKMVRFLIVDTPSAYNIILGRPVLNLFQAVPSTYHQKIKYLVEGRVGEVRGDRFTSRRCYMEAVRVFDDNRGPRPANKNNPKLE</sequence>
<dbReference type="OrthoDB" id="903981at2759"/>
<protein>
    <recommendedName>
        <fullName evidence="3">Reverse transcriptase domain-containing protein</fullName>
    </recommendedName>
</protein>
<dbReference type="PANTHER" id="PTHR33240">
    <property type="entry name" value="OS08G0508500 PROTEIN"/>
    <property type="match status" value="1"/>
</dbReference>
<dbReference type="Gene3D" id="2.40.70.10">
    <property type="entry name" value="Acid Proteases"/>
    <property type="match status" value="1"/>
</dbReference>
<dbReference type="PANTHER" id="PTHR33240:SF15">
    <property type="entry name" value="GAG-PRO-LIKE PROTEIN"/>
    <property type="match status" value="1"/>
</dbReference>
<evidence type="ECO:0008006" key="3">
    <source>
        <dbReference type="Google" id="ProtNLM"/>
    </source>
</evidence>
<dbReference type="CDD" id="cd00303">
    <property type="entry name" value="retropepsin_like"/>
    <property type="match status" value="1"/>
</dbReference>
<gene>
    <name evidence="1" type="ORF">CDL12_28463</name>
</gene>